<protein>
    <submittedName>
        <fullName evidence="5">DNA polymerase IV</fullName>
        <ecNumber evidence="5">2.7.7.7</ecNumber>
    </submittedName>
</protein>
<feature type="domain" description="UmuC" evidence="4">
    <location>
        <begin position="6"/>
        <end position="189"/>
    </location>
</feature>
<dbReference type="PANTHER" id="PTHR11076:SF33">
    <property type="entry name" value="DNA POLYMERASE KAPPA"/>
    <property type="match status" value="1"/>
</dbReference>
<dbReference type="GO" id="GO:0042276">
    <property type="term" value="P:error-prone translesion synthesis"/>
    <property type="evidence" value="ECO:0007669"/>
    <property type="project" value="TreeGrafter"/>
</dbReference>
<dbReference type="AlphaFoldDB" id="A0A5C5YTU1"/>
<dbReference type="GO" id="GO:0005829">
    <property type="term" value="C:cytosol"/>
    <property type="evidence" value="ECO:0007669"/>
    <property type="project" value="TreeGrafter"/>
</dbReference>
<comment type="similarity">
    <text evidence="1">Belongs to the DNA polymerase type-Y family.</text>
</comment>
<dbReference type="CDD" id="cd00424">
    <property type="entry name" value="PolY"/>
    <property type="match status" value="1"/>
</dbReference>
<evidence type="ECO:0000256" key="3">
    <source>
        <dbReference type="ARBA" id="ARBA00022932"/>
    </source>
</evidence>
<dbReference type="PANTHER" id="PTHR11076">
    <property type="entry name" value="DNA REPAIR POLYMERASE UMUC / TRANSFERASE FAMILY MEMBER"/>
    <property type="match status" value="1"/>
</dbReference>
<keyword evidence="5" id="KW-0548">Nucleotidyltransferase</keyword>
<dbReference type="Pfam" id="PF00817">
    <property type="entry name" value="IMS"/>
    <property type="match status" value="1"/>
</dbReference>
<dbReference type="Pfam" id="PF11799">
    <property type="entry name" value="IMS_C"/>
    <property type="match status" value="1"/>
</dbReference>
<dbReference type="GO" id="GO:0003684">
    <property type="term" value="F:damaged DNA binding"/>
    <property type="evidence" value="ECO:0007669"/>
    <property type="project" value="InterPro"/>
</dbReference>
<dbReference type="InterPro" id="IPR043128">
    <property type="entry name" value="Rev_trsase/Diguanyl_cyclase"/>
</dbReference>
<dbReference type="Proteomes" id="UP000318478">
    <property type="component" value="Unassembled WGS sequence"/>
</dbReference>
<dbReference type="GO" id="GO:0009432">
    <property type="term" value="P:SOS response"/>
    <property type="evidence" value="ECO:0007669"/>
    <property type="project" value="TreeGrafter"/>
</dbReference>
<sequence length="421" mass="46495">MATTRWLYLDMNAFFASAEQHLQPELRGRPVAVVPTMTDRTCCIAVSYEARQYGIRTGTNVGLAKQLCPALRLVEGRHEQYVQLHHQIVAAIETVLPIERAWSIDEFACRLSLHHREREAALEVAHRVKEAVATRVGPCLRCSVGLAPNRFLAKVAAGMRKPDGLTHLGLDDLPHILHPLDLGDLPGIGRQMRRRLERYGVQTVRQLCATPPETMRLIWRSKVGDQWAQWLRGEDVADRPTSRGSVGHSHVLPPELRTDDGARAVMIRLLHKAAARLRRLGYTAGRIDVGVSQTGDGPDWRGGVKLGRVQDTPTLLRAFETVWASRPRDMQPLKASITLHGLTAEQGVSMPLFADHQQAVRASRVMDAVNAELGPTALYFAGMHEIRNAAPLRIAFTNIPDVAAEGSRDPGPVAAPRGDLP</sequence>
<name>A0A5C5YTU1_9BACT</name>
<gene>
    <name evidence="5" type="primary">dinB_1</name>
    <name evidence="5" type="ORF">Pla123a_08760</name>
</gene>
<organism evidence="5 6">
    <name type="scientific">Posidoniimonas polymericola</name>
    <dbReference type="NCBI Taxonomy" id="2528002"/>
    <lineage>
        <taxon>Bacteria</taxon>
        <taxon>Pseudomonadati</taxon>
        <taxon>Planctomycetota</taxon>
        <taxon>Planctomycetia</taxon>
        <taxon>Pirellulales</taxon>
        <taxon>Lacipirellulaceae</taxon>
        <taxon>Posidoniimonas</taxon>
    </lineage>
</organism>
<dbReference type="InterPro" id="IPR001126">
    <property type="entry name" value="UmuC"/>
</dbReference>
<dbReference type="GO" id="GO:0003887">
    <property type="term" value="F:DNA-directed DNA polymerase activity"/>
    <property type="evidence" value="ECO:0007669"/>
    <property type="project" value="UniProtKB-KW"/>
</dbReference>
<dbReference type="EMBL" id="SJPO01000002">
    <property type="protein sequence ID" value="TWT78087.1"/>
    <property type="molecule type" value="Genomic_DNA"/>
</dbReference>
<dbReference type="InterPro" id="IPR043502">
    <property type="entry name" value="DNA/RNA_pol_sf"/>
</dbReference>
<dbReference type="PROSITE" id="PS50173">
    <property type="entry name" value="UMUC"/>
    <property type="match status" value="1"/>
</dbReference>
<evidence type="ECO:0000256" key="2">
    <source>
        <dbReference type="ARBA" id="ARBA00022457"/>
    </source>
</evidence>
<dbReference type="InterPro" id="IPR053848">
    <property type="entry name" value="IMS_HHH_1"/>
</dbReference>
<keyword evidence="2" id="KW-0515">Mutator protein</keyword>
<dbReference type="InterPro" id="IPR050116">
    <property type="entry name" value="DNA_polymerase-Y"/>
</dbReference>
<evidence type="ECO:0000259" key="4">
    <source>
        <dbReference type="PROSITE" id="PS50173"/>
    </source>
</evidence>
<dbReference type="OrthoDB" id="9808813at2"/>
<evidence type="ECO:0000313" key="5">
    <source>
        <dbReference type="EMBL" id="TWT78087.1"/>
    </source>
</evidence>
<dbReference type="EC" id="2.7.7.7" evidence="5"/>
<evidence type="ECO:0000313" key="6">
    <source>
        <dbReference type="Proteomes" id="UP000318478"/>
    </source>
</evidence>
<keyword evidence="3" id="KW-0239">DNA-directed DNA polymerase</keyword>
<dbReference type="Gene3D" id="3.30.70.270">
    <property type="match status" value="1"/>
</dbReference>
<dbReference type="RefSeq" id="WP_146584326.1">
    <property type="nucleotide sequence ID" value="NZ_SJPO01000002.1"/>
</dbReference>
<dbReference type="Gene3D" id="3.40.1170.60">
    <property type="match status" value="1"/>
</dbReference>
<dbReference type="Gene3D" id="1.10.150.20">
    <property type="entry name" value="5' to 3' exonuclease, C-terminal subdomain"/>
    <property type="match status" value="1"/>
</dbReference>
<dbReference type="InterPro" id="IPR017961">
    <property type="entry name" value="DNA_pol_Y-fam_little_finger"/>
</dbReference>
<accession>A0A5C5YTU1</accession>
<evidence type="ECO:0000256" key="1">
    <source>
        <dbReference type="ARBA" id="ARBA00010945"/>
    </source>
</evidence>
<proteinExistence type="inferred from homology"/>
<comment type="caution">
    <text evidence="5">The sequence shown here is derived from an EMBL/GenBank/DDBJ whole genome shotgun (WGS) entry which is preliminary data.</text>
</comment>
<dbReference type="GO" id="GO:0006281">
    <property type="term" value="P:DNA repair"/>
    <property type="evidence" value="ECO:0007669"/>
    <property type="project" value="InterPro"/>
</dbReference>
<reference evidence="5 6" key="1">
    <citation type="submission" date="2019-02" db="EMBL/GenBank/DDBJ databases">
        <title>Deep-cultivation of Planctomycetes and their phenomic and genomic characterization uncovers novel biology.</title>
        <authorList>
            <person name="Wiegand S."/>
            <person name="Jogler M."/>
            <person name="Boedeker C."/>
            <person name="Pinto D."/>
            <person name="Vollmers J."/>
            <person name="Rivas-Marin E."/>
            <person name="Kohn T."/>
            <person name="Peeters S.H."/>
            <person name="Heuer A."/>
            <person name="Rast P."/>
            <person name="Oberbeckmann S."/>
            <person name="Bunk B."/>
            <person name="Jeske O."/>
            <person name="Meyerdierks A."/>
            <person name="Storesund J.E."/>
            <person name="Kallscheuer N."/>
            <person name="Luecker S."/>
            <person name="Lage O.M."/>
            <person name="Pohl T."/>
            <person name="Merkel B.J."/>
            <person name="Hornburger P."/>
            <person name="Mueller R.-W."/>
            <person name="Bruemmer F."/>
            <person name="Labrenz M."/>
            <person name="Spormann A.M."/>
            <person name="Op Den Camp H."/>
            <person name="Overmann J."/>
            <person name="Amann R."/>
            <person name="Jetten M.S.M."/>
            <person name="Mascher T."/>
            <person name="Medema M.H."/>
            <person name="Devos D.P."/>
            <person name="Kaster A.-K."/>
            <person name="Ovreas L."/>
            <person name="Rohde M."/>
            <person name="Galperin M.Y."/>
            <person name="Jogler C."/>
        </authorList>
    </citation>
    <scope>NUCLEOTIDE SEQUENCE [LARGE SCALE GENOMIC DNA]</scope>
    <source>
        <strain evidence="5 6">Pla123a</strain>
    </source>
</reference>
<dbReference type="Pfam" id="PF21999">
    <property type="entry name" value="IMS_HHH_1"/>
    <property type="match status" value="1"/>
</dbReference>
<dbReference type="SUPFAM" id="SSF56672">
    <property type="entry name" value="DNA/RNA polymerases"/>
    <property type="match status" value="1"/>
</dbReference>
<keyword evidence="5" id="KW-0808">Transferase</keyword>
<keyword evidence="6" id="KW-1185">Reference proteome</keyword>